<dbReference type="PANTHER" id="PTHR24031">
    <property type="entry name" value="RNA HELICASE"/>
    <property type="match status" value="1"/>
</dbReference>
<name>A0A1E3QVV9_9ASCO</name>
<evidence type="ECO:0000256" key="6">
    <source>
        <dbReference type="RuleBase" id="RU000492"/>
    </source>
</evidence>
<dbReference type="PROSITE" id="PS51194">
    <property type="entry name" value="HELICASE_CTER"/>
    <property type="match status" value="1"/>
</dbReference>
<evidence type="ECO:0000256" key="4">
    <source>
        <dbReference type="ARBA" id="ARBA00022840"/>
    </source>
</evidence>
<accession>A0A1E3QVV9</accession>
<keyword evidence="4 6" id="KW-0067">ATP-binding</keyword>
<evidence type="ECO:0000256" key="3">
    <source>
        <dbReference type="ARBA" id="ARBA00022806"/>
    </source>
</evidence>
<dbReference type="GeneID" id="30145866"/>
<evidence type="ECO:0000256" key="8">
    <source>
        <dbReference type="SAM" id="MobiDB-lite"/>
    </source>
</evidence>
<keyword evidence="3 6" id="KW-0347">Helicase</keyword>
<keyword evidence="5 7" id="KW-0694">RNA-binding</keyword>
<feature type="region of interest" description="Disordered" evidence="8">
    <location>
        <begin position="45"/>
        <end position="67"/>
    </location>
</feature>
<evidence type="ECO:0000259" key="10">
    <source>
        <dbReference type="PROSITE" id="PS51194"/>
    </source>
</evidence>
<dbReference type="InterPro" id="IPR011545">
    <property type="entry name" value="DEAD/DEAH_box_helicase_dom"/>
</dbReference>
<dbReference type="PROSITE" id="PS00039">
    <property type="entry name" value="DEAD_ATP_HELICASE"/>
    <property type="match status" value="1"/>
</dbReference>
<evidence type="ECO:0000256" key="1">
    <source>
        <dbReference type="ARBA" id="ARBA00022741"/>
    </source>
</evidence>
<dbReference type="GO" id="GO:0016787">
    <property type="term" value="F:hydrolase activity"/>
    <property type="evidence" value="ECO:0007669"/>
    <property type="project" value="UniProtKB-KW"/>
</dbReference>
<dbReference type="GO" id="GO:0003724">
    <property type="term" value="F:RNA helicase activity"/>
    <property type="evidence" value="ECO:0007669"/>
    <property type="project" value="UniProtKB-EC"/>
</dbReference>
<dbReference type="OrthoDB" id="193716at2759"/>
<feature type="compositionally biased region" description="Basic and acidic residues" evidence="8">
    <location>
        <begin position="678"/>
        <end position="697"/>
    </location>
</feature>
<dbReference type="GO" id="GO:0005524">
    <property type="term" value="F:ATP binding"/>
    <property type="evidence" value="ECO:0007669"/>
    <property type="project" value="UniProtKB-UniRule"/>
</dbReference>
<dbReference type="SMART" id="SM00490">
    <property type="entry name" value="HELICc"/>
    <property type="match status" value="1"/>
</dbReference>
<dbReference type="PROSITE" id="PS51192">
    <property type="entry name" value="HELICASE_ATP_BIND_1"/>
    <property type="match status" value="1"/>
</dbReference>
<feature type="compositionally biased region" description="Basic and acidic residues" evidence="8">
    <location>
        <begin position="604"/>
        <end position="621"/>
    </location>
</feature>
<reference evidence="12" key="1">
    <citation type="submission" date="2016-05" db="EMBL/GenBank/DDBJ databases">
        <title>Comparative genomics of biotechnologically important yeasts.</title>
        <authorList>
            <consortium name="DOE Joint Genome Institute"/>
            <person name="Riley R."/>
            <person name="Haridas S."/>
            <person name="Wolfe K.H."/>
            <person name="Lopes M.R."/>
            <person name="Hittinger C.T."/>
            <person name="Goker M."/>
            <person name="Salamov A."/>
            <person name="Wisecaver J."/>
            <person name="Long T.M."/>
            <person name="Aerts A.L."/>
            <person name="Barry K."/>
            <person name="Choi C."/>
            <person name="Clum A."/>
            <person name="Coughlan A.Y."/>
            <person name="Deshpande S."/>
            <person name="Douglass A.P."/>
            <person name="Hanson S.J."/>
            <person name="Klenk H.-P."/>
            <person name="Labutti K."/>
            <person name="Lapidus A."/>
            <person name="Lindquist E."/>
            <person name="Lipzen A."/>
            <person name="Meier-Kolthoff J.P."/>
            <person name="Ohm R.A."/>
            <person name="Otillar R.P."/>
            <person name="Pangilinan J."/>
            <person name="Peng Y."/>
            <person name="Rokas A."/>
            <person name="Rosa C.A."/>
            <person name="Scheuner C."/>
            <person name="Sibirny A.A."/>
            <person name="Slot J.C."/>
            <person name="Stielow J.B."/>
            <person name="Sun H."/>
            <person name="Kurtzman C.P."/>
            <person name="Blackwell M."/>
            <person name="Grigoriev I.V."/>
            <person name="Jeffries T.W."/>
        </authorList>
    </citation>
    <scope>NUCLEOTIDE SEQUENCE [LARGE SCALE GENOMIC DNA]</scope>
    <source>
        <strain evidence="12">NRRL Y-12698</strain>
    </source>
</reference>
<proteinExistence type="inferred from homology"/>
<dbReference type="Pfam" id="PF00270">
    <property type="entry name" value="DEAD"/>
    <property type="match status" value="1"/>
</dbReference>
<evidence type="ECO:0000256" key="5">
    <source>
        <dbReference type="ARBA" id="ARBA00022884"/>
    </source>
</evidence>
<dbReference type="GO" id="GO:0003723">
    <property type="term" value="F:RNA binding"/>
    <property type="evidence" value="ECO:0007669"/>
    <property type="project" value="UniProtKB-UniRule"/>
</dbReference>
<evidence type="ECO:0000256" key="2">
    <source>
        <dbReference type="ARBA" id="ARBA00022801"/>
    </source>
</evidence>
<dbReference type="SUPFAM" id="SSF52540">
    <property type="entry name" value="P-loop containing nucleoside triphosphate hydrolases"/>
    <property type="match status" value="1"/>
</dbReference>
<keyword evidence="2 6" id="KW-0378">Hydrolase</keyword>
<dbReference type="EC" id="3.6.4.13" evidence="7"/>
<feature type="domain" description="Helicase C-terminal" evidence="10">
    <location>
        <begin position="347"/>
        <end position="501"/>
    </location>
</feature>
<dbReference type="InterPro" id="IPR000629">
    <property type="entry name" value="RNA-helicase_DEAD-box_CS"/>
</dbReference>
<dbReference type="Gene3D" id="3.40.50.300">
    <property type="entry name" value="P-loop containing nucleotide triphosphate hydrolases"/>
    <property type="match status" value="2"/>
</dbReference>
<feature type="compositionally biased region" description="Basic and acidic residues" evidence="8">
    <location>
        <begin position="648"/>
        <end position="668"/>
    </location>
</feature>
<dbReference type="RefSeq" id="XP_018987116.1">
    <property type="nucleotide sequence ID" value="XM_019128013.1"/>
</dbReference>
<protein>
    <recommendedName>
        <fullName evidence="7">ATP-dependent RNA helicase</fullName>
        <ecNumber evidence="7">3.6.4.13</ecNumber>
    </recommendedName>
</protein>
<dbReference type="AlphaFoldDB" id="A0A1E3QVV9"/>
<feature type="region of interest" description="Disordered" evidence="8">
    <location>
        <begin position="573"/>
        <end position="697"/>
    </location>
</feature>
<dbReference type="Proteomes" id="UP000094336">
    <property type="component" value="Unassembled WGS sequence"/>
</dbReference>
<comment type="function">
    <text evidence="7">RNA helicase.</text>
</comment>
<dbReference type="STRING" id="984486.A0A1E3QVV9"/>
<organism evidence="11 12">
    <name type="scientific">Babjeviella inositovora NRRL Y-12698</name>
    <dbReference type="NCBI Taxonomy" id="984486"/>
    <lineage>
        <taxon>Eukaryota</taxon>
        <taxon>Fungi</taxon>
        <taxon>Dikarya</taxon>
        <taxon>Ascomycota</taxon>
        <taxon>Saccharomycotina</taxon>
        <taxon>Pichiomycetes</taxon>
        <taxon>Serinales incertae sedis</taxon>
        <taxon>Babjeviella</taxon>
    </lineage>
</organism>
<sequence>MQKVLCGLLGSTGSRSLRFPIAPNKLVATARYNSSIPEKAIPTTSIESKPVEETVPSTPLETKPAAEAEPVAPVDVEDYSIGSLGKDGLIDTHLIDALKRCGFNTLTPVQQKTVRPILENKQGVVARAKTGTGKTLAFGIPLLNQQFKMLKDKDPRDRKAITGVHSLIIAPTRDLAFQIREEFNKVKMNSPLLKKTLKIEALVGGDSRGKQLSHFNSWQPPSMIVATPGRLIDMLSEPSVRRAFAGLQYKVLDEADRLLDIGFKDDLLQIDKILTSINTEEQSIRTLLFSATIDKTVTNFAQDLMGKEFTYINTVDTNEPETHELIKQTLVTSEGMYESMIASFNFVLQQIAENPNTFKPIIFLPTVKGVDYYRNILHMVLREENLRFSCIGYHGKMSQTGRDKAVKRFKNLSKTILVTSDVGARGLDFPDVTHVIQVSMASETANYVHRIGRTARAGKSGAAVTFLADAELKYVDALARVKIKFENRIESQPNVALQEMITNFNAKDYELNDECRGMISASYGFYFSLIQNYRLDANAMMETLSEQWTKMGLEGSPRIPQAVLMQMRNLQKRGNNKGNSYNLRGSAQRSPMGRRYNGDGGAQRSDRYDGANKKGGRKFEFDNFGSDDAPSYKSKDGFKRGGGFRDGGFNKDRGSFRDGGFNKDRVSFRDGGAPREGGFNKDRGFSRNRKSSRDDDF</sequence>
<comment type="domain">
    <text evidence="7">The Q motif is unique to and characteristic of the DEAD box family of RNA helicases and controls ATP binding and hydrolysis.</text>
</comment>
<gene>
    <name evidence="11" type="ORF">BABINDRAFT_160028</name>
</gene>
<feature type="compositionally biased region" description="Polar residues" evidence="8">
    <location>
        <begin position="576"/>
        <end position="589"/>
    </location>
</feature>
<dbReference type="Pfam" id="PF00271">
    <property type="entry name" value="Helicase_C"/>
    <property type="match status" value="1"/>
</dbReference>
<dbReference type="SMART" id="SM00487">
    <property type="entry name" value="DEXDc"/>
    <property type="match status" value="1"/>
</dbReference>
<evidence type="ECO:0000313" key="12">
    <source>
        <dbReference type="Proteomes" id="UP000094336"/>
    </source>
</evidence>
<comment type="catalytic activity">
    <reaction evidence="7">
        <text>ATP + H2O = ADP + phosphate + H(+)</text>
        <dbReference type="Rhea" id="RHEA:13065"/>
        <dbReference type="ChEBI" id="CHEBI:15377"/>
        <dbReference type="ChEBI" id="CHEBI:15378"/>
        <dbReference type="ChEBI" id="CHEBI:30616"/>
        <dbReference type="ChEBI" id="CHEBI:43474"/>
        <dbReference type="ChEBI" id="CHEBI:456216"/>
        <dbReference type="EC" id="3.6.4.13"/>
    </reaction>
</comment>
<keyword evidence="12" id="KW-1185">Reference proteome</keyword>
<dbReference type="InterPro" id="IPR001650">
    <property type="entry name" value="Helicase_C-like"/>
</dbReference>
<dbReference type="CDD" id="cd18787">
    <property type="entry name" value="SF2_C_DEAD"/>
    <property type="match status" value="1"/>
</dbReference>
<dbReference type="InterPro" id="IPR014001">
    <property type="entry name" value="Helicase_ATP-bd"/>
</dbReference>
<feature type="domain" description="Helicase ATP-binding" evidence="9">
    <location>
        <begin position="115"/>
        <end position="311"/>
    </location>
</feature>
<comment type="similarity">
    <text evidence="6">Belongs to the DEAD box helicase family.</text>
</comment>
<dbReference type="InterPro" id="IPR027417">
    <property type="entry name" value="P-loop_NTPase"/>
</dbReference>
<keyword evidence="1 6" id="KW-0547">Nucleotide-binding</keyword>
<evidence type="ECO:0000256" key="7">
    <source>
        <dbReference type="RuleBase" id="RU365068"/>
    </source>
</evidence>
<evidence type="ECO:0000313" key="11">
    <source>
        <dbReference type="EMBL" id="ODQ81788.1"/>
    </source>
</evidence>
<evidence type="ECO:0000259" key="9">
    <source>
        <dbReference type="PROSITE" id="PS51192"/>
    </source>
</evidence>
<dbReference type="EMBL" id="KV454427">
    <property type="protein sequence ID" value="ODQ81788.1"/>
    <property type="molecule type" value="Genomic_DNA"/>
</dbReference>